<evidence type="ECO:0000256" key="2">
    <source>
        <dbReference type="ARBA" id="ARBA00009441"/>
    </source>
</evidence>
<dbReference type="PIRSF" id="PIRSF003128">
    <property type="entry name" value="RecN"/>
    <property type="match status" value="1"/>
</dbReference>
<evidence type="ECO:0000256" key="4">
    <source>
        <dbReference type="ARBA" id="ARBA00022741"/>
    </source>
</evidence>
<dbReference type="PANTHER" id="PTHR11059:SF0">
    <property type="entry name" value="DNA REPAIR PROTEIN RECN"/>
    <property type="match status" value="1"/>
</dbReference>
<organism evidence="12 13">
    <name type="scientific">Amphibacillus xylanus (strain ATCC 51415 / DSM 6626 / JCM 7361 / LMG 17667 / NBRC 15112 / Ep01)</name>
    <dbReference type="NCBI Taxonomy" id="698758"/>
    <lineage>
        <taxon>Bacteria</taxon>
        <taxon>Bacillati</taxon>
        <taxon>Bacillota</taxon>
        <taxon>Bacilli</taxon>
        <taxon>Bacillales</taxon>
        <taxon>Bacillaceae</taxon>
        <taxon>Amphibacillus</taxon>
    </lineage>
</organism>
<dbReference type="InterPro" id="IPR003395">
    <property type="entry name" value="RecF/RecN/SMC_N"/>
</dbReference>
<dbReference type="OrthoDB" id="9806954at2"/>
<dbReference type="eggNOG" id="COG0497">
    <property type="taxonomic scope" value="Bacteria"/>
</dbReference>
<dbReference type="InterPro" id="IPR027417">
    <property type="entry name" value="P-loop_NTPase"/>
</dbReference>
<dbReference type="KEGG" id="axl:AXY_11810"/>
<evidence type="ECO:0000313" key="13">
    <source>
        <dbReference type="Proteomes" id="UP000006294"/>
    </source>
</evidence>
<dbReference type="Proteomes" id="UP000006294">
    <property type="component" value="Chromosome"/>
</dbReference>
<evidence type="ECO:0000256" key="3">
    <source>
        <dbReference type="ARBA" id="ARBA00021315"/>
    </source>
</evidence>
<dbReference type="NCBIfam" id="TIGR00634">
    <property type="entry name" value="recN"/>
    <property type="match status" value="1"/>
</dbReference>
<dbReference type="STRING" id="698758.AXY_11810"/>
<sequence>MLSELSIQNFTIINQLTISFNDGLTVLTGETGAGKSIIIDAIELLTGGRGSVEYVRHGKNKAVLEGLFTIDNPKHAIYKLFDKYGIEYDQEGMIILHRTISAKGKSICRVNGSLVTLAILREFGQTLIDIHSQHETQSLLDSSRHLSLLDMFNQEHENDRFNDYQRVYNKLKKAKVVYDSLKNNEQESIQRLDLLRFQLNEITQAELSVNEDIELRQEREKLVNFEQIYENVTEAYNSLRGEHKGLDWLSMGSAALETASSLEPELEKLSESYSNQYYMLEEISIQLRNYLDQMSYEPERLAEIESRLNEIQLLIRKYGSNVNEIIEYAAEIEDEIETLENRDQSLQEMADEINELSEDALIEAKQLHDRRVQGAKRLIDVIKAELIDLYMEKTQFETEIEIRAGKPGDPELSGKPVHLGENGFDQVRFLLSTNPGEPVKPLDKVASGGELSRIMLAFKKVFAKHQGVTSVIFDEVDTGVSGRVAQAIAEKIHTISIDSQVLCITHLPQVAAMADHHLLIEKIASQQETYTRVKQLTEQERIEELARMTTGTSLTDTSVSYAKELISSAKQFKITQ</sequence>
<dbReference type="GO" id="GO:0009432">
    <property type="term" value="P:SOS response"/>
    <property type="evidence" value="ECO:0007669"/>
    <property type="project" value="TreeGrafter"/>
</dbReference>
<dbReference type="PANTHER" id="PTHR11059">
    <property type="entry name" value="DNA REPAIR PROTEIN RECN"/>
    <property type="match status" value="1"/>
</dbReference>
<dbReference type="InterPro" id="IPR004604">
    <property type="entry name" value="DNA_recomb/repair_RecN"/>
</dbReference>
<keyword evidence="10" id="KW-0175">Coiled coil</keyword>
<reference evidence="12 13" key="1">
    <citation type="submission" date="2011-01" db="EMBL/GenBank/DDBJ databases">
        <title>Whole genome sequence of Amphibacillus xylinus NBRC 15112.</title>
        <authorList>
            <person name="Nakazawa H."/>
            <person name="Katano Y."/>
            <person name="Nakamura S."/>
            <person name="Sasagawa M."/>
            <person name="Fukada J."/>
            <person name="Arai T."/>
            <person name="Sasakura N."/>
            <person name="Mochizuki D."/>
            <person name="Hosoyama A."/>
            <person name="Harada K."/>
            <person name="Horikawa H."/>
            <person name="Kato Y."/>
            <person name="Harada T."/>
            <person name="Sasaki K."/>
            <person name="Sekiguchi M."/>
            <person name="Hodoyama M."/>
            <person name="Nishiko R."/>
            <person name="Narita H."/>
            <person name="Hanamaki A."/>
            <person name="Hata C."/>
            <person name="Konno Y."/>
            <person name="Niimura Y."/>
            <person name="Yamazaki S."/>
            <person name="Fujita N."/>
        </authorList>
    </citation>
    <scope>NUCLEOTIDE SEQUENCE [LARGE SCALE GENOMIC DNA]</scope>
    <source>
        <strain evidence="13">ATCC 51415 / DSM 6626 / JCM 7361 / LMG 17667 / NBRC 15112 / Ep01</strain>
    </source>
</reference>
<evidence type="ECO:0000256" key="6">
    <source>
        <dbReference type="ARBA" id="ARBA00022840"/>
    </source>
</evidence>
<name>K0J7D8_AMPXN</name>
<dbReference type="SUPFAM" id="SSF52540">
    <property type="entry name" value="P-loop containing nucleoside triphosphate hydrolases"/>
    <property type="match status" value="2"/>
</dbReference>
<evidence type="ECO:0000256" key="8">
    <source>
        <dbReference type="ARBA" id="ARBA00033408"/>
    </source>
</evidence>
<protein>
    <recommendedName>
        <fullName evidence="3 9">DNA repair protein RecN</fullName>
    </recommendedName>
    <alternativeName>
        <fullName evidence="8 9">Recombination protein N</fullName>
    </alternativeName>
</protein>
<comment type="similarity">
    <text evidence="2 9">Belongs to the RecN family.</text>
</comment>
<proteinExistence type="inferred from homology"/>
<evidence type="ECO:0000256" key="7">
    <source>
        <dbReference type="ARBA" id="ARBA00023204"/>
    </source>
</evidence>
<feature type="domain" description="RecF/RecN/SMC N-terminal" evidence="11">
    <location>
        <begin position="1"/>
        <end position="521"/>
    </location>
</feature>
<keyword evidence="7 9" id="KW-0234">DNA repair</keyword>
<dbReference type="GO" id="GO:0005524">
    <property type="term" value="F:ATP binding"/>
    <property type="evidence" value="ECO:0007669"/>
    <property type="project" value="UniProtKB-KW"/>
</dbReference>
<dbReference type="Pfam" id="PF02463">
    <property type="entry name" value="SMC_N"/>
    <property type="match status" value="1"/>
</dbReference>
<dbReference type="Gene3D" id="3.40.50.300">
    <property type="entry name" value="P-loop containing nucleotide triphosphate hydrolases"/>
    <property type="match status" value="2"/>
</dbReference>
<evidence type="ECO:0000256" key="10">
    <source>
        <dbReference type="SAM" id="Coils"/>
    </source>
</evidence>
<keyword evidence="4" id="KW-0547">Nucleotide-binding</keyword>
<dbReference type="GO" id="GO:0043590">
    <property type="term" value="C:bacterial nucleoid"/>
    <property type="evidence" value="ECO:0007669"/>
    <property type="project" value="TreeGrafter"/>
</dbReference>
<evidence type="ECO:0000256" key="1">
    <source>
        <dbReference type="ARBA" id="ARBA00003618"/>
    </source>
</evidence>
<keyword evidence="13" id="KW-1185">Reference proteome</keyword>
<dbReference type="CDD" id="cd03241">
    <property type="entry name" value="ABC_RecN"/>
    <property type="match status" value="2"/>
</dbReference>
<accession>K0J7D8</accession>
<comment type="function">
    <text evidence="1 9">May be involved in recombinational repair of damaged DNA.</text>
</comment>
<dbReference type="PATRIC" id="fig|698758.3.peg.1179"/>
<dbReference type="EMBL" id="AP012050">
    <property type="protein sequence ID" value="BAM47313.1"/>
    <property type="molecule type" value="Genomic_DNA"/>
</dbReference>
<evidence type="ECO:0000259" key="11">
    <source>
        <dbReference type="Pfam" id="PF02463"/>
    </source>
</evidence>
<keyword evidence="6" id="KW-0067">ATP-binding</keyword>
<evidence type="ECO:0000313" key="12">
    <source>
        <dbReference type="EMBL" id="BAM47313.1"/>
    </source>
</evidence>
<dbReference type="AlphaFoldDB" id="K0J7D8"/>
<evidence type="ECO:0000256" key="9">
    <source>
        <dbReference type="PIRNR" id="PIRNR003128"/>
    </source>
</evidence>
<dbReference type="GO" id="GO:0006281">
    <property type="term" value="P:DNA repair"/>
    <property type="evidence" value="ECO:0007669"/>
    <property type="project" value="UniProtKB-KW"/>
</dbReference>
<dbReference type="FunFam" id="3.40.50.300:FF:000356">
    <property type="entry name" value="DNA repair protein RecN"/>
    <property type="match status" value="1"/>
</dbReference>
<dbReference type="RefSeq" id="WP_015009918.1">
    <property type="nucleotide sequence ID" value="NC_018704.1"/>
</dbReference>
<gene>
    <name evidence="12" type="primary">recN</name>
    <name evidence="12" type="ordered locus">AXY_11810</name>
</gene>
<dbReference type="GO" id="GO:0006310">
    <property type="term" value="P:DNA recombination"/>
    <property type="evidence" value="ECO:0007669"/>
    <property type="project" value="InterPro"/>
</dbReference>
<evidence type="ECO:0000256" key="5">
    <source>
        <dbReference type="ARBA" id="ARBA00022763"/>
    </source>
</evidence>
<dbReference type="HOGENOM" id="CLU_018297_3_1_9"/>
<feature type="coiled-coil region" evidence="10">
    <location>
        <begin position="322"/>
        <end position="359"/>
    </location>
</feature>
<keyword evidence="5 9" id="KW-0227">DNA damage</keyword>
<dbReference type="FunFam" id="3.40.50.300:FF:000319">
    <property type="entry name" value="DNA repair protein RecN"/>
    <property type="match status" value="1"/>
</dbReference>